<dbReference type="EMBL" id="BMHA01000019">
    <property type="protein sequence ID" value="GGI09822.1"/>
    <property type="molecule type" value="Genomic_DNA"/>
</dbReference>
<organism evidence="2 3">
    <name type="scientific">Egicoccus halophilus</name>
    <dbReference type="NCBI Taxonomy" id="1670830"/>
    <lineage>
        <taxon>Bacteria</taxon>
        <taxon>Bacillati</taxon>
        <taxon>Actinomycetota</taxon>
        <taxon>Nitriliruptoria</taxon>
        <taxon>Egicoccales</taxon>
        <taxon>Egicoccaceae</taxon>
        <taxon>Egicoccus</taxon>
    </lineage>
</organism>
<dbReference type="RefSeq" id="WP_130650684.1">
    <property type="nucleotide sequence ID" value="NZ_BMHA01000019.1"/>
</dbReference>
<reference evidence="2" key="2">
    <citation type="submission" date="2020-09" db="EMBL/GenBank/DDBJ databases">
        <authorList>
            <person name="Sun Q."/>
            <person name="Zhou Y."/>
        </authorList>
    </citation>
    <scope>NUCLEOTIDE SEQUENCE</scope>
    <source>
        <strain evidence="2">CGMCC 1.14988</strain>
    </source>
</reference>
<dbReference type="AlphaFoldDB" id="A0A8J3AHB1"/>
<feature type="transmembrane region" description="Helical" evidence="1">
    <location>
        <begin position="99"/>
        <end position="117"/>
    </location>
</feature>
<comment type="caution">
    <text evidence="2">The sequence shown here is derived from an EMBL/GenBank/DDBJ whole genome shotgun (WGS) entry which is preliminary data.</text>
</comment>
<gene>
    <name evidence="2" type="ORF">GCM10011354_35980</name>
</gene>
<evidence type="ECO:0000313" key="3">
    <source>
        <dbReference type="Proteomes" id="UP000650511"/>
    </source>
</evidence>
<protein>
    <submittedName>
        <fullName evidence="2">Uncharacterized protein</fullName>
    </submittedName>
</protein>
<evidence type="ECO:0000256" key="1">
    <source>
        <dbReference type="SAM" id="Phobius"/>
    </source>
</evidence>
<sequence length="133" mass="13148">MQTRGEASHERMGRWVGGGLLVAIGTTNLLLGLMIVPGVGSLLQTPLQSGVGLVLLGPVLVLLGAAVLRGSRVAALVGAVAAVALLVMQNALAPGEPGAVGRTLLLALLAVALGAVVRGHREPTAAGRGNVTA</sequence>
<dbReference type="Proteomes" id="UP000650511">
    <property type="component" value="Unassembled WGS sequence"/>
</dbReference>
<keyword evidence="1" id="KW-0812">Transmembrane</keyword>
<accession>A0A8J3AHB1</accession>
<feature type="transmembrane region" description="Helical" evidence="1">
    <location>
        <begin position="73"/>
        <end position="93"/>
    </location>
</feature>
<proteinExistence type="predicted"/>
<feature type="transmembrane region" description="Helical" evidence="1">
    <location>
        <begin position="47"/>
        <end position="68"/>
    </location>
</feature>
<feature type="transmembrane region" description="Helical" evidence="1">
    <location>
        <begin position="12"/>
        <end position="35"/>
    </location>
</feature>
<evidence type="ECO:0000313" key="2">
    <source>
        <dbReference type="EMBL" id="GGI09822.1"/>
    </source>
</evidence>
<keyword evidence="1" id="KW-1133">Transmembrane helix</keyword>
<reference evidence="2" key="1">
    <citation type="journal article" date="2014" name="Int. J. Syst. Evol. Microbiol.">
        <title>Complete genome sequence of Corynebacterium casei LMG S-19264T (=DSM 44701T), isolated from a smear-ripened cheese.</title>
        <authorList>
            <consortium name="US DOE Joint Genome Institute (JGI-PGF)"/>
            <person name="Walter F."/>
            <person name="Albersmeier A."/>
            <person name="Kalinowski J."/>
            <person name="Ruckert C."/>
        </authorList>
    </citation>
    <scope>NUCLEOTIDE SEQUENCE</scope>
    <source>
        <strain evidence="2">CGMCC 1.14988</strain>
    </source>
</reference>
<keyword evidence="1" id="KW-0472">Membrane</keyword>
<name>A0A8J3AHB1_9ACTN</name>
<keyword evidence="3" id="KW-1185">Reference proteome</keyword>